<dbReference type="Proteomes" id="UP000595140">
    <property type="component" value="Unassembled WGS sequence"/>
</dbReference>
<dbReference type="GO" id="GO:0009691">
    <property type="term" value="P:cytokinin biosynthetic process"/>
    <property type="evidence" value="ECO:0007669"/>
    <property type="project" value="UniProtKB-KW"/>
</dbReference>
<dbReference type="Gene3D" id="2.40.70.10">
    <property type="entry name" value="Acid Proteases"/>
    <property type="match status" value="1"/>
</dbReference>
<evidence type="ECO:0000256" key="6">
    <source>
        <dbReference type="ARBA" id="ARBA00049153"/>
    </source>
</evidence>
<protein>
    <recommendedName>
        <fullName evidence="2">cytokinin riboside 5'-monophosphate phosphoribohydrolase</fullName>
        <ecNumber evidence="2">3.2.2.n1</ecNumber>
    </recommendedName>
</protein>
<dbReference type="GO" id="GO:0005634">
    <property type="term" value="C:nucleus"/>
    <property type="evidence" value="ECO:0007669"/>
    <property type="project" value="UniProtKB-ARBA"/>
</dbReference>
<comment type="function">
    <text evidence="4">Cytokinin-activating enzyme working in the direct activation pathway. Phosphoribohydrolase that converts inactive cytokinin nucleotides to the biologically active free-base forms.</text>
</comment>
<comment type="catalytic activity">
    <reaction evidence="5">
        <text>N(6)-(dimethylallyl)adenosine 5'-phosphate + H2O = N(6)-dimethylallyladenine + D-ribose 5-phosphate</text>
        <dbReference type="Rhea" id="RHEA:48560"/>
        <dbReference type="ChEBI" id="CHEBI:15377"/>
        <dbReference type="ChEBI" id="CHEBI:17660"/>
        <dbReference type="ChEBI" id="CHEBI:57526"/>
        <dbReference type="ChEBI" id="CHEBI:78346"/>
        <dbReference type="EC" id="3.2.2.n1"/>
    </reaction>
</comment>
<evidence type="ECO:0000256" key="1">
    <source>
        <dbReference type="ARBA" id="ARBA00006763"/>
    </source>
</evidence>
<evidence type="ECO:0000256" key="5">
    <source>
        <dbReference type="ARBA" id="ARBA00047718"/>
    </source>
</evidence>
<feature type="region of interest" description="Disordered" evidence="7">
    <location>
        <begin position="532"/>
        <end position="579"/>
    </location>
</feature>
<dbReference type="InterPro" id="IPR005162">
    <property type="entry name" value="Retrotrans_gag_dom"/>
</dbReference>
<feature type="compositionally biased region" description="Polar residues" evidence="7">
    <location>
        <begin position="326"/>
        <end position="338"/>
    </location>
</feature>
<name>A0A484KA33_9ASTE</name>
<dbReference type="GO" id="GO:0016799">
    <property type="term" value="F:hydrolase activity, hydrolyzing N-glycosyl compounds"/>
    <property type="evidence" value="ECO:0007669"/>
    <property type="project" value="TreeGrafter"/>
</dbReference>
<feature type="domain" description="Retrotransposon gag" evidence="8">
    <location>
        <begin position="399"/>
        <end position="490"/>
    </location>
</feature>
<dbReference type="Gene3D" id="3.40.50.450">
    <property type="match status" value="1"/>
</dbReference>
<dbReference type="GO" id="GO:0005829">
    <property type="term" value="C:cytosol"/>
    <property type="evidence" value="ECO:0007669"/>
    <property type="project" value="TreeGrafter"/>
</dbReference>
<feature type="compositionally biased region" description="Acidic residues" evidence="7">
    <location>
        <begin position="351"/>
        <end position="364"/>
    </location>
</feature>
<feature type="region of interest" description="Disordered" evidence="7">
    <location>
        <begin position="326"/>
        <end position="368"/>
    </location>
</feature>
<dbReference type="Pfam" id="PF03641">
    <property type="entry name" value="Lysine_decarbox"/>
    <property type="match status" value="1"/>
</dbReference>
<gene>
    <name evidence="9" type="ORF">CCAM_LOCUS1863</name>
</gene>
<evidence type="ECO:0000313" key="9">
    <source>
        <dbReference type="EMBL" id="VFQ60087.1"/>
    </source>
</evidence>
<feature type="compositionally biased region" description="Polar residues" evidence="7">
    <location>
        <begin position="532"/>
        <end position="543"/>
    </location>
</feature>
<dbReference type="InterPro" id="IPR031100">
    <property type="entry name" value="LOG_fam"/>
</dbReference>
<proteinExistence type="inferred from homology"/>
<dbReference type="PANTHER" id="PTHR31223">
    <property type="entry name" value="LOG FAMILY PROTEIN YJL055W"/>
    <property type="match status" value="1"/>
</dbReference>
<reference evidence="9 10" key="1">
    <citation type="submission" date="2018-04" db="EMBL/GenBank/DDBJ databases">
        <authorList>
            <person name="Vogel A."/>
        </authorList>
    </citation>
    <scope>NUCLEOTIDE SEQUENCE [LARGE SCALE GENOMIC DNA]</scope>
</reference>
<dbReference type="Pfam" id="PF03732">
    <property type="entry name" value="Retrotrans_gag"/>
    <property type="match status" value="1"/>
</dbReference>
<dbReference type="NCBIfam" id="TIGR00730">
    <property type="entry name" value="Rossman fold protein, TIGR00730 family"/>
    <property type="match status" value="1"/>
</dbReference>
<dbReference type="EC" id="3.2.2.n1" evidence="2"/>
<dbReference type="Pfam" id="PF08284">
    <property type="entry name" value="RVP_2"/>
    <property type="match status" value="1"/>
</dbReference>
<comment type="catalytic activity">
    <reaction evidence="6">
        <text>9-ribosyl-trans-zeatin 5'-phosphate + H2O = trans-zeatin + D-ribose 5-phosphate</text>
        <dbReference type="Rhea" id="RHEA:48564"/>
        <dbReference type="ChEBI" id="CHEBI:15377"/>
        <dbReference type="ChEBI" id="CHEBI:16522"/>
        <dbReference type="ChEBI" id="CHEBI:78346"/>
        <dbReference type="ChEBI" id="CHEBI:87947"/>
        <dbReference type="EC" id="3.2.2.n1"/>
    </reaction>
</comment>
<evidence type="ECO:0000313" key="10">
    <source>
        <dbReference type="Proteomes" id="UP000595140"/>
    </source>
</evidence>
<evidence type="ECO:0000256" key="3">
    <source>
        <dbReference type="ARBA" id="ARBA00022712"/>
    </source>
</evidence>
<keyword evidence="10" id="KW-1185">Reference proteome</keyword>
<evidence type="ECO:0000259" key="8">
    <source>
        <dbReference type="Pfam" id="PF03732"/>
    </source>
</evidence>
<evidence type="ECO:0000256" key="2">
    <source>
        <dbReference type="ARBA" id="ARBA00012205"/>
    </source>
</evidence>
<feature type="compositionally biased region" description="Polar residues" evidence="7">
    <location>
        <begin position="608"/>
        <end position="626"/>
    </location>
</feature>
<evidence type="ECO:0000256" key="4">
    <source>
        <dbReference type="ARBA" id="ARBA00024884"/>
    </source>
</evidence>
<keyword evidence="3" id="KW-0203">Cytokinin biosynthesis</keyword>
<accession>A0A484KA33</accession>
<dbReference type="AlphaFoldDB" id="A0A484KA33"/>
<dbReference type="PANTHER" id="PTHR31223:SF70">
    <property type="entry name" value="LOG FAMILY PROTEIN YJL055W"/>
    <property type="match status" value="1"/>
</dbReference>
<evidence type="ECO:0000256" key="7">
    <source>
        <dbReference type="SAM" id="MobiDB-lite"/>
    </source>
</evidence>
<comment type="similarity">
    <text evidence="1">Belongs to the LOG family.</text>
</comment>
<sequence>MEGTSQALSYTIRFVGLLGCHALGSNPRFMAIAVDLGRELVRRKIRLTYGGGNVGLQGAVASTVYNNGGRVRGFIPGYIATRQVYGPTYGVEYTVSSNYYKYFEMNHIVEAFIVLPGGIDTMEGLFTLISWASEGLHSKPIGLLNIDSYFNNLIKFLDDAVRQNFMALNQRKLFISSFFVANPAHQHRPGYIPISPKLQTALYCMVDCHQRLDPGRHPDGFVPSHEVLRVHELLGECVRALGHASILDHPQEQQIPRHGIFLRKILETSIRVYVGLRPLPINDEQTLRHFIRIASREYDVVEVFIIVSKDDEDEGHGNPCFVQPMEQPSSSNFAQNIESDPDDPTYAALSTEDEEGTEDEEDISSEERDYCNENWREVKSLEDIVPATYKAISIEGFELLRKEAYEWWKRTDESAGTPKPWTWAHFEWAFKQEYIPKRFSEERRKEFVELQQGDMTLPEYRQKFTSLAKFSPTLVSTPTDRIEEFRKKLRPDLRSRVSVLTTVDFVEAYDLIARADIDLSACIEYLKTNNVGSSTHRPISSVSKGKRPFQESSNSHISKKGKSVKTHSGASENKSRGWKHPLCDTCGRHHLGESPVVSQLASARPAPSQRSTAGSNPAKNQSQQQGRAPARTYAMKARAEENPDVIQGHQFSANLVELPYKEFDIILGMDWLTEHQAIIDCRRRAIQLKSGEGKSIEVGRMNDWLIPGNRRGETVVVGY</sequence>
<organism evidence="9 10">
    <name type="scientific">Cuscuta campestris</name>
    <dbReference type="NCBI Taxonomy" id="132261"/>
    <lineage>
        <taxon>Eukaryota</taxon>
        <taxon>Viridiplantae</taxon>
        <taxon>Streptophyta</taxon>
        <taxon>Embryophyta</taxon>
        <taxon>Tracheophyta</taxon>
        <taxon>Spermatophyta</taxon>
        <taxon>Magnoliopsida</taxon>
        <taxon>eudicotyledons</taxon>
        <taxon>Gunneridae</taxon>
        <taxon>Pentapetalae</taxon>
        <taxon>asterids</taxon>
        <taxon>lamiids</taxon>
        <taxon>Solanales</taxon>
        <taxon>Convolvulaceae</taxon>
        <taxon>Cuscuteae</taxon>
        <taxon>Cuscuta</taxon>
        <taxon>Cuscuta subgen. Grammica</taxon>
        <taxon>Cuscuta sect. Cleistogrammica</taxon>
    </lineage>
</organism>
<dbReference type="SUPFAM" id="SSF102405">
    <property type="entry name" value="MCP/YpsA-like"/>
    <property type="match status" value="1"/>
</dbReference>
<dbReference type="InterPro" id="IPR021109">
    <property type="entry name" value="Peptidase_aspartic_dom_sf"/>
</dbReference>
<dbReference type="InterPro" id="IPR005269">
    <property type="entry name" value="LOG"/>
</dbReference>
<dbReference type="EMBL" id="OOIL02000104">
    <property type="protein sequence ID" value="VFQ60087.1"/>
    <property type="molecule type" value="Genomic_DNA"/>
</dbReference>
<feature type="region of interest" description="Disordered" evidence="7">
    <location>
        <begin position="596"/>
        <end position="631"/>
    </location>
</feature>
<dbReference type="OrthoDB" id="2272416at2759"/>